<accession>A0A9W8JDY4</accession>
<organism evidence="1 2">
    <name type="scientific">Candolleomyces eurysporus</name>
    <dbReference type="NCBI Taxonomy" id="2828524"/>
    <lineage>
        <taxon>Eukaryota</taxon>
        <taxon>Fungi</taxon>
        <taxon>Dikarya</taxon>
        <taxon>Basidiomycota</taxon>
        <taxon>Agaricomycotina</taxon>
        <taxon>Agaricomycetes</taxon>
        <taxon>Agaricomycetidae</taxon>
        <taxon>Agaricales</taxon>
        <taxon>Agaricineae</taxon>
        <taxon>Psathyrellaceae</taxon>
        <taxon>Candolleomyces</taxon>
    </lineage>
</organism>
<comment type="caution">
    <text evidence="1">The sequence shown here is derived from an EMBL/GenBank/DDBJ whole genome shotgun (WGS) entry which is preliminary data.</text>
</comment>
<reference evidence="1" key="1">
    <citation type="submission" date="2022-06" db="EMBL/GenBank/DDBJ databases">
        <title>Genome Sequence of Candolleomyces eurysporus.</title>
        <authorList>
            <person name="Buettner E."/>
        </authorList>
    </citation>
    <scope>NUCLEOTIDE SEQUENCE</scope>
    <source>
        <strain evidence="1">VTCC 930004</strain>
    </source>
</reference>
<dbReference type="AlphaFoldDB" id="A0A9W8JDY4"/>
<feature type="non-terminal residue" evidence="1">
    <location>
        <position position="259"/>
    </location>
</feature>
<protein>
    <submittedName>
        <fullName evidence="1">Uncharacterized protein</fullName>
    </submittedName>
</protein>
<evidence type="ECO:0000313" key="1">
    <source>
        <dbReference type="EMBL" id="KAJ2932925.1"/>
    </source>
</evidence>
<sequence length="259" mass="30368">MGVVSYFMHHLPHSTNLRYLRFSVPKNTDRDLDRLPTISLSNLEGLCMEFEDRYHLYSLRFLRKLDIPNLKSLRLEGEDCDLPASDSNDQYDELQMKMSSLSSLIHFSLHFGEMAVAMFKLFLQCAPNAEILDSNIGLYSGSADNHLLEQLEWGSTPDARLLPRLHTLILRPWVFDSSRAGDHFDRLIRSRMNRDLPEERLGKVVIYTETHRRVSRNVVQEYVDLGTLEFEEHLVEDEEDSYDWMKDDPALHDWYEIQC</sequence>
<dbReference type="EMBL" id="JANBPK010000755">
    <property type="protein sequence ID" value="KAJ2932925.1"/>
    <property type="molecule type" value="Genomic_DNA"/>
</dbReference>
<dbReference type="Proteomes" id="UP001140091">
    <property type="component" value="Unassembled WGS sequence"/>
</dbReference>
<keyword evidence="2" id="KW-1185">Reference proteome</keyword>
<evidence type="ECO:0000313" key="2">
    <source>
        <dbReference type="Proteomes" id="UP001140091"/>
    </source>
</evidence>
<gene>
    <name evidence="1" type="ORF">H1R20_g4164</name>
</gene>
<proteinExistence type="predicted"/>
<name>A0A9W8JDY4_9AGAR</name>